<dbReference type="PROSITE" id="PS51704">
    <property type="entry name" value="GP_PDE"/>
    <property type="match status" value="1"/>
</dbReference>
<accession>A0A645BGP6</accession>
<dbReference type="PANTHER" id="PTHR46211:SF14">
    <property type="entry name" value="GLYCEROPHOSPHODIESTER PHOSPHODIESTERASE"/>
    <property type="match status" value="1"/>
</dbReference>
<dbReference type="GO" id="GO:0008889">
    <property type="term" value="F:glycerophosphodiester phosphodiesterase activity"/>
    <property type="evidence" value="ECO:0007669"/>
    <property type="project" value="UniProtKB-EC"/>
</dbReference>
<dbReference type="InterPro" id="IPR017946">
    <property type="entry name" value="PLC-like_Pdiesterase_TIM-brl"/>
</dbReference>
<organism evidence="2">
    <name type="scientific">bioreactor metagenome</name>
    <dbReference type="NCBI Taxonomy" id="1076179"/>
    <lineage>
        <taxon>unclassified sequences</taxon>
        <taxon>metagenomes</taxon>
        <taxon>ecological metagenomes</taxon>
    </lineage>
</organism>
<dbReference type="EC" id="3.1.4.46" evidence="2"/>
<evidence type="ECO:0000313" key="2">
    <source>
        <dbReference type="EMBL" id="MPM64442.1"/>
    </source>
</evidence>
<evidence type="ECO:0000259" key="1">
    <source>
        <dbReference type="PROSITE" id="PS51704"/>
    </source>
</evidence>
<protein>
    <submittedName>
        <fullName evidence="2">Glycerophosphodiester phosphodiesterase</fullName>
        <ecNumber evidence="2">3.1.4.46</ecNumber>
    </submittedName>
</protein>
<comment type="caution">
    <text evidence="2">The sequence shown here is derived from an EMBL/GenBank/DDBJ whole genome shotgun (WGS) entry which is preliminary data.</text>
</comment>
<feature type="domain" description="GP-PDE" evidence="1">
    <location>
        <begin position="1"/>
        <end position="191"/>
    </location>
</feature>
<dbReference type="PANTHER" id="PTHR46211">
    <property type="entry name" value="GLYCEROPHOSPHORYL DIESTER PHOSPHODIESTERASE"/>
    <property type="match status" value="1"/>
</dbReference>
<gene>
    <name evidence="2" type="primary">glpQ_17</name>
    <name evidence="2" type="ORF">SDC9_111328</name>
</gene>
<dbReference type="AlphaFoldDB" id="A0A645BGP6"/>
<proteinExistence type="predicted"/>
<sequence>MQQTADGKLVVMHDFNLKRVTGTDAKVSELSYAELKAIYPELPLLDEVFSLCQDKLLYDLEIKSETIHTLGLEERLLKMITSHHLAKKVVVSSFNPISLLRFKRISGAQIPTALIYSTDASVPKVLQHGLGRYVARPSYLKPEQAQAGQALKTAYQICTWTVDDVPTAQLLIKAGVMGIISNTPGELAVLFNF</sequence>
<name>A0A645BGP6_9ZZZZ</name>
<dbReference type="EMBL" id="VSSQ01019957">
    <property type="protein sequence ID" value="MPM64442.1"/>
    <property type="molecule type" value="Genomic_DNA"/>
</dbReference>
<dbReference type="Gene3D" id="3.20.20.190">
    <property type="entry name" value="Phosphatidylinositol (PI) phosphodiesterase"/>
    <property type="match status" value="1"/>
</dbReference>
<dbReference type="SUPFAM" id="SSF51695">
    <property type="entry name" value="PLC-like phosphodiesterases"/>
    <property type="match status" value="1"/>
</dbReference>
<reference evidence="2" key="1">
    <citation type="submission" date="2019-08" db="EMBL/GenBank/DDBJ databases">
        <authorList>
            <person name="Kucharzyk K."/>
            <person name="Murdoch R.W."/>
            <person name="Higgins S."/>
            <person name="Loffler F."/>
        </authorList>
    </citation>
    <scope>NUCLEOTIDE SEQUENCE</scope>
</reference>
<dbReference type="Pfam" id="PF03009">
    <property type="entry name" value="GDPD"/>
    <property type="match status" value="1"/>
</dbReference>
<dbReference type="InterPro" id="IPR030395">
    <property type="entry name" value="GP_PDE_dom"/>
</dbReference>
<keyword evidence="2" id="KW-0378">Hydrolase</keyword>
<dbReference type="GO" id="GO:0006629">
    <property type="term" value="P:lipid metabolic process"/>
    <property type="evidence" value="ECO:0007669"/>
    <property type="project" value="InterPro"/>
</dbReference>